<dbReference type="InterPro" id="IPR029063">
    <property type="entry name" value="SAM-dependent_MTases_sf"/>
</dbReference>
<gene>
    <name evidence="15" type="ORF">L3556_02565</name>
</gene>
<dbReference type="InterPro" id="IPR054728">
    <property type="entry name" value="RsmB-like_ferredoxin"/>
</dbReference>
<dbReference type="InterPro" id="IPR049560">
    <property type="entry name" value="MeTrfase_RsmB-F_NOP2_cat"/>
</dbReference>
<organism evidence="15 16">
    <name type="scientific">Candidatus Synechococcus calcipolaris G9</name>
    <dbReference type="NCBI Taxonomy" id="1497997"/>
    <lineage>
        <taxon>Bacteria</taxon>
        <taxon>Bacillati</taxon>
        <taxon>Cyanobacteriota</taxon>
        <taxon>Cyanophyceae</taxon>
        <taxon>Synechococcales</taxon>
        <taxon>Synechococcaceae</taxon>
        <taxon>Synechococcus</taxon>
    </lineage>
</organism>
<dbReference type="Proteomes" id="UP001154265">
    <property type="component" value="Unassembled WGS sequence"/>
</dbReference>
<feature type="binding site" evidence="13">
    <location>
        <position position="325"/>
    </location>
    <ligand>
        <name>S-adenosyl-L-methionine</name>
        <dbReference type="ChEBI" id="CHEBI:59789"/>
    </ligand>
</feature>
<dbReference type="GO" id="GO:0008168">
    <property type="term" value="F:methyltransferase activity"/>
    <property type="evidence" value="ECO:0007669"/>
    <property type="project" value="UniProtKB-KW"/>
</dbReference>
<keyword evidence="6 13" id="KW-0489">Methyltransferase</keyword>
<keyword evidence="9 13" id="KW-0694">RNA-binding</keyword>
<reference evidence="15" key="2">
    <citation type="submission" date="2022-01" db="EMBL/GenBank/DDBJ databases">
        <authorList>
            <person name="Zivanovic Y."/>
            <person name="Moreira D."/>
            <person name="Lopez-Garcia P."/>
        </authorList>
    </citation>
    <scope>NUCLEOTIDE SEQUENCE</scope>
    <source>
        <strain evidence="15">G9</strain>
    </source>
</reference>
<evidence type="ECO:0000256" key="5">
    <source>
        <dbReference type="ARBA" id="ARBA00022552"/>
    </source>
</evidence>
<feature type="active site" description="Nucleophile" evidence="13">
    <location>
        <position position="378"/>
    </location>
</feature>
<dbReference type="InterPro" id="IPR004573">
    <property type="entry name" value="rRNA_ssu_MeTfrase_B"/>
</dbReference>
<keyword evidence="5" id="KW-0698">rRNA processing</keyword>
<dbReference type="Pfam" id="PF01029">
    <property type="entry name" value="NusB"/>
    <property type="match status" value="1"/>
</dbReference>
<evidence type="ECO:0000256" key="4">
    <source>
        <dbReference type="ARBA" id="ARBA00022490"/>
    </source>
</evidence>
<keyword evidence="7 13" id="KW-0808">Transferase</keyword>
<comment type="function">
    <text evidence="1">Specifically methylates the cytosine at position 967 (m5C967) of 16S rRNA.</text>
</comment>
<evidence type="ECO:0000256" key="12">
    <source>
        <dbReference type="ARBA" id="ARBA00047283"/>
    </source>
</evidence>
<evidence type="ECO:0000259" key="14">
    <source>
        <dbReference type="PROSITE" id="PS51686"/>
    </source>
</evidence>
<reference evidence="15" key="1">
    <citation type="journal article" date="2022" name="Genome Biol. Evol.">
        <title>A New Gene Family Diagnostic for Intracellular Biomineralization of Amorphous Ca Carbonates by Cyanobacteria.</title>
        <authorList>
            <person name="Benzerara K."/>
            <person name="Duprat E."/>
            <person name="Bitard-Feildel T."/>
            <person name="Caumes G."/>
            <person name="Cassier-Chauvat C."/>
            <person name="Chauvat F."/>
            <person name="Dezi M."/>
            <person name="Diop S.I."/>
            <person name="Gaschignard G."/>
            <person name="Gorgen S."/>
            <person name="Gugger M."/>
            <person name="Lopez-Garcia P."/>
            <person name="Millet M."/>
            <person name="Skouri-Panet F."/>
            <person name="Moreira D."/>
            <person name="Callebaut I."/>
        </authorList>
    </citation>
    <scope>NUCLEOTIDE SEQUENCE</scope>
    <source>
        <strain evidence="15">G9</strain>
    </source>
</reference>
<dbReference type="PRINTS" id="PR02008">
    <property type="entry name" value="RCMTFAMILY"/>
</dbReference>
<dbReference type="Gene3D" id="3.40.50.150">
    <property type="entry name" value="Vaccinia Virus protein VP39"/>
    <property type="match status" value="1"/>
</dbReference>
<evidence type="ECO:0000256" key="10">
    <source>
        <dbReference type="ARBA" id="ARBA00030399"/>
    </source>
</evidence>
<dbReference type="NCBIfam" id="NF011493">
    <property type="entry name" value="PRK14901.1"/>
    <property type="match status" value="1"/>
</dbReference>
<protein>
    <recommendedName>
        <fullName evidence="3">16S rRNA (cytosine(967)-C(5))-methyltransferase</fullName>
        <ecNumber evidence="3">2.1.1.176</ecNumber>
    </recommendedName>
    <alternativeName>
        <fullName evidence="10">16S rRNA m5C967 methyltransferase</fullName>
    </alternativeName>
    <alternativeName>
        <fullName evidence="11">rRNA (cytosine-C(5)-)-methyltransferase RsmB</fullName>
    </alternativeName>
</protein>
<comment type="caution">
    <text evidence="15">The sequence shown here is derived from an EMBL/GenBank/DDBJ whole genome shotgun (WGS) entry which is preliminary data.</text>
</comment>
<dbReference type="PROSITE" id="PS51686">
    <property type="entry name" value="SAM_MT_RSMB_NOP"/>
    <property type="match status" value="1"/>
</dbReference>
<dbReference type="EMBL" id="JAKKUT010000001">
    <property type="protein sequence ID" value="MDG2989824.1"/>
    <property type="molecule type" value="Genomic_DNA"/>
</dbReference>
<name>A0ABT6EWE5_9SYNE</name>
<dbReference type="InterPro" id="IPR006027">
    <property type="entry name" value="NusB_RsmB_TIM44"/>
</dbReference>
<keyword evidence="8 13" id="KW-0949">S-adenosyl-L-methionine</keyword>
<accession>A0ABT6EWE5</accession>
<keyword evidence="16" id="KW-1185">Reference proteome</keyword>
<dbReference type="PANTHER" id="PTHR22807">
    <property type="entry name" value="NOP2 YEAST -RELATED NOL1/NOP2/FMU SUN DOMAIN-CONTAINING"/>
    <property type="match status" value="1"/>
</dbReference>
<dbReference type="Pfam" id="PF01189">
    <property type="entry name" value="Methyltr_RsmB-F"/>
    <property type="match status" value="1"/>
</dbReference>
<comment type="subcellular location">
    <subcellularLocation>
        <location evidence="2">Cytoplasm</location>
    </subcellularLocation>
</comment>
<evidence type="ECO:0000256" key="1">
    <source>
        <dbReference type="ARBA" id="ARBA00002724"/>
    </source>
</evidence>
<dbReference type="NCBIfam" id="NF011494">
    <property type="entry name" value="PRK14902.1"/>
    <property type="match status" value="1"/>
</dbReference>
<evidence type="ECO:0000313" key="16">
    <source>
        <dbReference type="Proteomes" id="UP001154265"/>
    </source>
</evidence>
<proteinExistence type="inferred from homology"/>
<dbReference type="GO" id="GO:0032259">
    <property type="term" value="P:methylation"/>
    <property type="evidence" value="ECO:0007669"/>
    <property type="project" value="UniProtKB-KW"/>
</dbReference>
<evidence type="ECO:0000256" key="6">
    <source>
        <dbReference type="ARBA" id="ARBA00022603"/>
    </source>
</evidence>
<dbReference type="Gene3D" id="1.10.940.10">
    <property type="entry name" value="NusB-like"/>
    <property type="match status" value="1"/>
</dbReference>
<dbReference type="SUPFAM" id="SSF53335">
    <property type="entry name" value="S-adenosyl-L-methionine-dependent methyltransferases"/>
    <property type="match status" value="1"/>
</dbReference>
<evidence type="ECO:0000256" key="2">
    <source>
        <dbReference type="ARBA" id="ARBA00004496"/>
    </source>
</evidence>
<evidence type="ECO:0000256" key="9">
    <source>
        <dbReference type="ARBA" id="ARBA00022884"/>
    </source>
</evidence>
<evidence type="ECO:0000256" key="3">
    <source>
        <dbReference type="ARBA" id="ARBA00012140"/>
    </source>
</evidence>
<dbReference type="Pfam" id="PF22458">
    <property type="entry name" value="RsmF-B_ferredox"/>
    <property type="match status" value="1"/>
</dbReference>
<keyword evidence="4" id="KW-0963">Cytoplasm</keyword>
<evidence type="ECO:0000313" key="15">
    <source>
        <dbReference type="EMBL" id="MDG2989824.1"/>
    </source>
</evidence>
<comment type="similarity">
    <text evidence="13">Belongs to the class I-like SAM-binding methyltransferase superfamily. RsmB/NOP family.</text>
</comment>
<dbReference type="InterPro" id="IPR001678">
    <property type="entry name" value="MeTrfase_RsmB-F_NOP2_dom"/>
</dbReference>
<feature type="binding site" evidence="13">
    <location>
        <position position="281"/>
    </location>
    <ligand>
        <name>S-adenosyl-L-methionine</name>
        <dbReference type="ChEBI" id="CHEBI:59789"/>
    </ligand>
</feature>
<comment type="catalytic activity">
    <reaction evidence="12">
        <text>cytidine(967) in 16S rRNA + S-adenosyl-L-methionine = 5-methylcytidine(967) in 16S rRNA + S-adenosyl-L-homocysteine + H(+)</text>
        <dbReference type="Rhea" id="RHEA:42748"/>
        <dbReference type="Rhea" id="RHEA-COMP:10219"/>
        <dbReference type="Rhea" id="RHEA-COMP:10220"/>
        <dbReference type="ChEBI" id="CHEBI:15378"/>
        <dbReference type="ChEBI" id="CHEBI:57856"/>
        <dbReference type="ChEBI" id="CHEBI:59789"/>
        <dbReference type="ChEBI" id="CHEBI:74483"/>
        <dbReference type="ChEBI" id="CHEBI:82748"/>
        <dbReference type="EC" id="2.1.1.176"/>
    </reaction>
</comment>
<dbReference type="SUPFAM" id="SSF48013">
    <property type="entry name" value="NusB-like"/>
    <property type="match status" value="1"/>
</dbReference>
<dbReference type="EC" id="2.1.1.176" evidence="3"/>
<evidence type="ECO:0000256" key="8">
    <source>
        <dbReference type="ARBA" id="ARBA00022691"/>
    </source>
</evidence>
<dbReference type="CDD" id="cd02440">
    <property type="entry name" value="AdoMet_MTases"/>
    <property type="match status" value="1"/>
</dbReference>
<dbReference type="PANTHER" id="PTHR22807:SF53">
    <property type="entry name" value="RIBOSOMAL RNA SMALL SUBUNIT METHYLTRANSFERASE B-RELATED"/>
    <property type="match status" value="1"/>
</dbReference>
<feature type="binding site" evidence="13">
    <location>
        <begin position="257"/>
        <end position="263"/>
    </location>
    <ligand>
        <name>S-adenosyl-L-methionine</name>
        <dbReference type="ChEBI" id="CHEBI:59789"/>
    </ligand>
</feature>
<sequence length="440" mass="48685">MTARQVALSVLVAVHRGAYVDIALEKGLGSVSLEHRDRGLVTELVYGTVRQQRYLDALITPYCRRPLEQQPFPLGQILRLGFYQLRFLSQIPDHAVVHTTVELAKTAGMPKLAAVVNGILRAYLRDQREPSLPPDLTAQLGVAHSFPDWLIDLWLPLLGRSQTEALCQWFNQPAPIDLRVNPLRSDRPSILLALQQMGIGAQALEGLPYGIHLPHAGIAIPDLPGYAEGHWSVQDRAAQWVTYLLDPQPGETIIDACAAPGGKTTHIAEYMGDQGQVIACDRTASRLKKIGQNQTRLGLKSIQISPGDSCQRPEFFQRGDRVLLDAPCSGIGTVHRHADARWRQTPAKIAELIQLQAQLLDHTSTWVKPGGVLVYATCSLHPQENEQQIIQFLGRHPQWQVIPPKATSPLAPLAQESGWITLWPQRHNMDGFFIAALGYG</sequence>
<evidence type="ECO:0000256" key="7">
    <source>
        <dbReference type="ARBA" id="ARBA00022679"/>
    </source>
</evidence>
<feature type="binding site" evidence="13">
    <location>
        <position position="308"/>
    </location>
    <ligand>
        <name>S-adenosyl-L-methionine</name>
        <dbReference type="ChEBI" id="CHEBI:59789"/>
    </ligand>
</feature>
<feature type="domain" description="SAM-dependent MTase RsmB/NOP-type" evidence="14">
    <location>
        <begin position="166"/>
        <end position="440"/>
    </location>
</feature>
<evidence type="ECO:0000256" key="11">
    <source>
        <dbReference type="ARBA" id="ARBA00031088"/>
    </source>
</evidence>
<dbReference type="InterPro" id="IPR023267">
    <property type="entry name" value="RCMT"/>
</dbReference>
<dbReference type="InterPro" id="IPR035926">
    <property type="entry name" value="NusB-like_sf"/>
</dbReference>
<dbReference type="NCBIfam" id="TIGR00563">
    <property type="entry name" value="rsmB"/>
    <property type="match status" value="1"/>
</dbReference>
<evidence type="ECO:0000256" key="13">
    <source>
        <dbReference type="PROSITE-ProRule" id="PRU01023"/>
    </source>
</evidence>